<dbReference type="InterPro" id="IPR049438">
    <property type="entry name" value="TreT_GT1"/>
</dbReference>
<dbReference type="GO" id="GO:0102986">
    <property type="term" value="F:trehalose synthase activity"/>
    <property type="evidence" value="ECO:0007669"/>
    <property type="project" value="UniProtKB-EC"/>
</dbReference>
<reference evidence="9 10" key="1">
    <citation type="submission" date="2024-04" db="EMBL/GenBank/DDBJ databases">
        <authorList>
            <person name="Cremers G."/>
        </authorList>
    </citation>
    <scope>NUCLEOTIDE SEQUENCE [LARGE SCALE GENOMIC DNA]</scope>
    <source>
        <strain evidence="9">MeCH1-AG</strain>
    </source>
</reference>
<dbReference type="InterPro" id="IPR001296">
    <property type="entry name" value="Glyco_trans_1"/>
</dbReference>
<dbReference type="PANTHER" id="PTHR47779:SF1">
    <property type="entry name" value="SYNTHASE (CCG-9), PUTATIVE (AFU_ORTHOLOGUE AFUA_3G12100)-RELATED"/>
    <property type="match status" value="1"/>
</dbReference>
<dbReference type="PANTHER" id="PTHR47779">
    <property type="entry name" value="SYNTHASE (CCG-9), PUTATIVE (AFU_ORTHOLOGUE AFUA_3G12100)-RELATED"/>
    <property type="match status" value="1"/>
</dbReference>
<evidence type="ECO:0000256" key="5">
    <source>
        <dbReference type="ARBA" id="ARBA00022679"/>
    </source>
</evidence>
<gene>
    <name evidence="9" type="primary">treT</name>
    <name evidence="9" type="ORF">MECH1_V1_0808</name>
</gene>
<keyword evidence="10" id="KW-1185">Reference proteome</keyword>
<accession>A0ABM9NG60</accession>
<comment type="subunit">
    <text evidence="2">Homodimer.</text>
</comment>
<evidence type="ECO:0000256" key="4">
    <source>
        <dbReference type="ARBA" id="ARBA00022676"/>
    </source>
</evidence>
<protein>
    <submittedName>
        <fullName evidence="9">Trehalose synthase</fullName>
        <ecNumber evidence="9">2.4.1.245</ecNumber>
    </submittedName>
</protein>
<keyword evidence="5 9" id="KW-0808">Transferase</keyword>
<keyword evidence="6" id="KW-0119">Carbohydrate metabolism</keyword>
<evidence type="ECO:0000256" key="2">
    <source>
        <dbReference type="ARBA" id="ARBA00011738"/>
    </source>
</evidence>
<organism evidence="9 10">
    <name type="scientific">Candidatus Methylocalor cossyra</name>
    <dbReference type="NCBI Taxonomy" id="3108543"/>
    <lineage>
        <taxon>Bacteria</taxon>
        <taxon>Pseudomonadati</taxon>
        <taxon>Pseudomonadota</taxon>
        <taxon>Gammaproteobacteria</taxon>
        <taxon>Methylococcales</taxon>
        <taxon>Methylococcaceae</taxon>
        <taxon>Candidatus Methylocalor</taxon>
    </lineage>
</organism>
<name>A0ABM9NG60_9GAMM</name>
<dbReference type="Gene3D" id="3.40.50.2000">
    <property type="entry name" value="Glycogen Phosphorylase B"/>
    <property type="match status" value="2"/>
</dbReference>
<evidence type="ECO:0000256" key="6">
    <source>
        <dbReference type="ARBA" id="ARBA00023277"/>
    </source>
</evidence>
<dbReference type="InterPro" id="IPR052078">
    <property type="entry name" value="Trehalose_Metab_GTase"/>
</dbReference>
<dbReference type="CDD" id="cd03792">
    <property type="entry name" value="GT4_trehalose_phosphorylase"/>
    <property type="match status" value="1"/>
</dbReference>
<evidence type="ECO:0000313" key="9">
    <source>
        <dbReference type="EMBL" id="CAL1239584.1"/>
    </source>
</evidence>
<comment type="similarity">
    <text evidence="1">Belongs to the glycosyltransferase group 1 family. Glycosyltransferase 4 subfamily.</text>
</comment>
<feature type="domain" description="Glycosyl transferase family 1" evidence="7">
    <location>
        <begin position="215"/>
        <end position="380"/>
    </location>
</feature>
<keyword evidence="4 9" id="KW-0328">Glycosyltransferase</keyword>
<dbReference type="Pfam" id="PF00534">
    <property type="entry name" value="Glycos_transf_1"/>
    <property type="match status" value="1"/>
</dbReference>
<dbReference type="RefSeq" id="WP_348759127.1">
    <property type="nucleotide sequence ID" value="NZ_OZ026884.1"/>
</dbReference>
<dbReference type="Proteomes" id="UP001497493">
    <property type="component" value="Chromosome"/>
</dbReference>
<evidence type="ECO:0000259" key="8">
    <source>
        <dbReference type="Pfam" id="PF21269"/>
    </source>
</evidence>
<proteinExistence type="inferred from homology"/>
<keyword evidence="3" id="KW-0313">Glucose metabolism</keyword>
<sequence length="413" mass="46382">MADQLQAYARVVGDDVIQQLRQLALLLQHLKVVHVNSTRLGGGVAEILEKLVPLMQELGIDTRWEIITGNSGFYHCTKAMHNALQGKATNIPPEALKNFEETNALNAERLGPVLEEADLVFIHDPQPAPLLKLLPRRQGKWIWRCHIDIHRPYRPVWRYLRNFVCGYDASVFSLPAFAQPLPHPQYIIPPSIDPLSDKNIELSDAEIAEVLRGFPLDRERPMILQVSRFDRFKDPLGVIQAYRIAKDFLPGLQLVLAGGGAADDPEGEAVLAEVRQAAGDDPDLHVLLLPPDSHRTINALQRAADLVLQKSLREGFGLTVTEALWKGKPVIGGDTGGIRLQVVDHHTGFLVNTPEGAALRIRYLLHNHARRQEMGQKARELVRENFLITRHLREYLTLMVSLIYGAEDRIELV</sequence>
<feature type="domain" description="Trehalose synthase N-terminal" evidence="8">
    <location>
        <begin position="34"/>
        <end position="179"/>
    </location>
</feature>
<evidence type="ECO:0000259" key="7">
    <source>
        <dbReference type="Pfam" id="PF00534"/>
    </source>
</evidence>
<evidence type="ECO:0000256" key="3">
    <source>
        <dbReference type="ARBA" id="ARBA00022526"/>
    </source>
</evidence>
<evidence type="ECO:0000256" key="1">
    <source>
        <dbReference type="ARBA" id="ARBA00009481"/>
    </source>
</evidence>
<dbReference type="EC" id="2.4.1.245" evidence="9"/>
<dbReference type="EMBL" id="OZ026884">
    <property type="protein sequence ID" value="CAL1239584.1"/>
    <property type="molecule type" value="Genomic_DNA"/>
</dbReference>
<dbReference type="SUPFAM" id="SSF53756">
    <property type="entry name" value="UDP-Glycosyltransferase/glycogen phosphorylase"/>
    <property type="match status" value="1"/>
</dbReference>
<evidence type="ECO:0000313" key="10">
    <source>
        <dbReference type="Proteomes" id="UP001497493"/>
    </source>
</evidence>
<dbReference type="Pfam" id="PF21269">
    <property type="entry name" value="TreT_GT1"/>
    <property type="match status" value="1"/>
</dbReference>